<name>A0A5C6SHN3_FUSOC</name>
<reference evidence="1 2" key="1">
    <citation type="submission" date="2019-07" db="EMBL/GenBank/DDBJ databases">
        <title>The First High-Quality Draft Genome Sequence of the Causal Agent of the Current Panama Disease Epidemic.</title>
        <authorList>
            <person name="Warmington R.J."/>
            <person name="Kay W."/>
            <person name="Jeffries A."/>
            <person name="Bebber D."/>
            <person name="Moore K."/>
            <person name="Studholme D.J."/>
        </authorList>
    </citation>
    <scope>NUCLEOTIDE SEQUENCE [LARGE SCALE GENOMIC DNA]</scope>
    <source>
        <strain evidence="1 2">TR4</strain>
    </source>
</reference>
<evidence type="ECO:0000313" key="2">
    <source>
        <dbReference type="Proteomes" id="UP000321331"/>
    </source>
</evidence>
<dbReference type="Proteomes" id="UP000321331">
    <property type="component" value="Unassembled WGS sequence"/>
</dbReference>
<evidence type="ECO:0000313" key="1">
    <source>
        <dbReference type="EMBL" id="TXB97398.1"/>
    </source>
</evidence>
<dbReference type="EMBL" id="VMNF01000014">
    <property type="protein sequence ID" value="TXB97398.1"/>
    <property type="molecule type" value="Genomic_DNA"/>
</dbReference>
<sequence>MQRSNLITSQQAVAPGVMIRSSTAGSHPSTFAAALSVSKNAKDVIAVATTATTGHTRRPWRNGFLPFLRYLPLDDRSRGFSHLKMEQLTRRGVFNTRNESYTYSH</sequence>
<comment type="caution">
    <text evidence="1">The sequence shown here is derived from an EMBL/GenBank/DDBJ whole genome shotgun (WGS) entry which is preliminary data.</text>
</comment>
<protein>
    <submittedName>
        <fullName evidence="1">Uncharacterized protein</fullName>
    </submittedName>
</protein>
<accession>A0A5C6SHN3</accession>
<organism evidence="1 2">
    <name type="scientific">Fusarium oxysporum f. sp. cubense</name>
    <dbReference type="NCBI Taxonomy" id="61366"/>
    <lineage>
        <taxon>Eukaryota</taxon>
        <taxon>Fungi</taxon>
        <taxon>Dikarya</taxon>
        <taxon>Ascomycota</taxon>
        <taxon>Pezizomycotina</taxon>
        <taxon>Sordariomycetes</taxon>
        <taxon>Hypocreomycetidae</taxon>
        <taxon>Hypocreales</taxon>
        <taxon>Nectriaceae</taxon>
        <taxon>Fusarium</taxon>
        <taxon>Fusarium oxysporum species complex</taxon>
    </lineage>
</organism>
<dbReference type="AlphaFoldDB" id="A0A5C6SHN3"/>
<gene>
    <name evidence="1" type="ORF">FocTR4_00011014</name>
</gene>
<proteinExistence type="predicted"/>